<comment type="caution">
    <text evidence="1">The sequence shown here is derived from an EMBL/GenBank/DDBJ whole genome shotgun (WGS) entry which is preliminary data.</text>
</comment>
<keyword evidence="2" id="KW-1185">Reference proteome</keyword>
<dbReference type="Gene3D" id="1.10.340.70">
    <property type="match status" value="1"/>
</dbReference>
<dbReference type="OrthoDB" id="3863715at2759"/>
<protein>
    <submittedName>
        <fullName evidence="1">Uncharacterized protein</fullName>
    </submittedName>
</protein>
<sequence>HIKVMQEEDNECVSILKVLKQAPRTKSERKMCEQFCVLNGILCIKTEVNGKPKTRIVIPKKLQGTVLELVHDRSGH</sequence>
<name>A0A443RWE1_9ACAR</name>
<evidence type="ECO:0000313" key="2">
    <source>
        <dbReference type="Proteomes" id="UP000288716"/>
    </source>
</evidence>
<evidence type="ECO:0000313" key="1">
    <source>
        <dbReference type="EMBL" id="RWS19682.1"/>
    </source>
</evidence>
<dbReference type="Proteomes" id="UP000288716">
    <property type="component" value="Unassembled WGS sequence"/>
</dbReference>
<proteinExistence type="predicted"/>
<gene>
    <name evidence="1" type="ORF">B4U80_01702</name>
</gene>
<feature type="non-terminal residue" evidence="1">
    <location>
        <position position="1"/>
    </location>
</feature>
<organism evidence="1 2">
    <name type="scientific">Leptotrombidium deliense</name>
    <dbReference type="NCBI Taxonomy" id="299467"/>
    <lineage>
        <taxon>Eukaryota</taxon>
        <taxon>Metazoa</taxon>
        <taxon>Ecdysozoa</taxon>
        <taxon>Arthropoda</taxon>
        <taxon>Chelicerata</taxon>
        <taxon>Arachnida</taxon>
        <taxon>Acari</taxon>
        <taxon>Acariformes</taxon>
        <taxon>Trombidiformes</taxon>
        <taxon>Prostigmata</taxon>
        <taxon>Anystina</taxon>
        <taxon>Parasitengona</taxon>
        <taxon>Trombiculoidea</taxon>
        <taxon>Trombiculidae</taxon>
        <taxon>Leptotrombidium</taxon>
    </lineage>
</organism>
<reference evidence="1 2" key="1">
    <citation type="journal article" date="2018" name="Gigascience">
        <title>Genomes of trombidid mites reveal novel predicted allergens and laterally-transferred genes associated with secondary metabolism.</title>
        <authorList>
            <person name="Dong X."/>
            <person name="Chaisiri K."/>
            <person name="Xia D."/>
            <person name="Armstrong S.D."/>
            <person name="Fang Y."/>
            <person name="Donnelly M.J."/>
            <person name="Kadowaki T."/>
            <person name="McGarry J.W."/>
            <person name="Darby A.C."/>
            <person name="Makepeace B.L."/>
        </authorList>
    </citation>
    <scope>NUCLEOTIDE SEQUENCE [LARGE SCALE GENOMIC DNA]</scope>
    <source>
        <strain evidence="1">UoL-UT</strain>
    </source>
</reference>
<dbReference type="EMBL" id="NCKV01023707">
    <property type="protein sequence ID" value="RWS19682.1"/>
    <property type="molecule type" value="Genomic_DNA"/>
</dbReference>
<accession>A0A443RWE1</accession>
<dbReference type="VEuPathDB" id="VectorBase:LDEU012358"/>
<dbReference type="AlphaFoldDB" id="A0A443RWE1"/>